<evidence type="ECO:0000256" key="1">
    <source>
        <dbReference type="SAM" id="Phobius"/>
    </source>
</evidence>
<comment type="caution">
    <text evidence="2">The sequence shown here is derived from an EMBL/GenBank/DDBJ whole genome shotgun (WGS) entry which is preliminary data.</text>
</comment>
<dbReference type="Proteomes" id="UP000215335">
    <property type="component" value="Unassembled WGS sequence"/>
</dbReference>
<feature type="non-terminal residue" evidence="2">
    <location>
        <position position="1"/>
    </location>
</feature>
<gene>
    <name evidence="2" type="ORF">TSAR_016809</name>
</gene>
<name>A0A232F1H4_9HYME</name>
<feature type="transmembrane region" description="Helical" evidence="1">
    <location>
        <begin position="517"/>
        <end position="542"/>
    </location>
</feature>
<proteinExistence type="predicted"/>
<dbReference type="AlphaFoldDB" id="A0A232F1H4"/>
<keyword evidence="3" id="KW-1185">Reference proteome</keyword>
<feature type="transmembrane region" description="Helical" evidence="1">
    <location>
        <begin position="269"/>
        <end position="286"/>
    </location>
</feature>
<dbReference type="EMBL" id="NNAY01001324">
    <property type="protein sequence ID" value="OXU24360.1"/>
    <property type="molecule type" value="Genomic_DNA"/>
</dbReference>
<organism evidence="2 3">
    <name type="scientific">Trichomalopsis sarcophagae</name>
    <dbReference type="NCBI Taxonomy" id="543379"/>
    <lineage>
        <taxon>Eukaryota</taxon>
        <taxon>Metazoa</taxon>
        <taxon>Ecdysozoa</taxon>
        <taxon>Arthropoda</taxon>
        <taxon>Hexapoda</taxon>
        <taxon>Insecta</taxon>
        <taxon>Pterygota</taxon>
        <taxon>Neoptera</taxon>
        <taxon>Endopterygota</taxon>
        <taxon>Hymenoptera</taxon>
        <taxon>Apocrita</taxon>
        <taxon>Proctotrupomorpha</taxon>
        <taxon>Chalcidoidea</taxon>
        <taxon>Pteromalidae</taxon>
        <taxon>Pteromalinae</taxon>
        <taxon>Trichomalopsis</taxon>
    </lineage>
</organism>
<keyword evidence="1" id="KW-0812">Transmembrane</keyword>
<dbReference type="PANTHER" id="PTHR31061">
    <property type="entry name" value="LD22376P"/>
    <property type="match status" value="1"/>
</dbReference>
<feature type="transmembrane region" description="Helical" evidence="1">
    <location>
        <begin position="483"/>
        <end position="505"/>
    </location>
</feature>
<feature type="transmembrane region" description="Helical" evidence="1">
    <location>
        <begin position="338"/>
        <end position="360"/>
    </location>
</feature>
<dbReference type="PANTHER" id="PTHR31061:SF24">
    <property type="entry name" value="LD22376P"/>
    <property type="match status" value="1"/>
</dbReference>
<accession>A0A232F1H4</accession>
<feature type="transmembrane region" description="Helical" evidence="1">
    <location>
        <begin position="419"/>
        <end position="440"/>
    </location>
</feature>
<feature type="transmembrane region" description="Helical" evidence="1">
    <location>
        <begin position="131"/>
        <end position="155"/>
    </location>
</feature>
<feature type="transmembrane region" description="Helical" evidence="1">
    <location>
        <begin position="226"/>
        <end position="248"/>
    </location>
</feature>
<evidence type="ECO:0008006" key="4">
    <source>
        <dbReference type="Google" id="ProtNLM"/>
    </source>
</evidence>
<protein>
    <recommendedName>
        <fullName evidence="4">Heparan-alpha-glucosaminide N-acetyltransferase catalytic domain-containing protein</fullName>
    </recommendedName>
</protein>
<evidence type="ECO:0000313" key="2">
    <source>
        <dbReference type="EMBL" id="OXU24360.1"/>
    </source>
</evidence>
<keyword evidence="1" id="KW-0472">Membrane</keyword>
<feature type="transmembrane region" description="Helical" evidence="1">
    <location>
        <begin position="199"/>
        <end position="220"/>
    </location>
</feature>
<feature type="transmembrane region" description="Helical" evidence="1">
    <location>
        <begin position="554"/>
        <end position="572"/>
    </location>
</feature>
<dbReference type="STRING" id="543379.A0A232F1H4"/>
<sequence length="580" mass="65235">CGGSDKNLLFTMSLKNLSGVCLDQNKSLPIDTACLSINNLNDHVVTFLSNFEDCFLCYGQPVADIPPNTNTTIQISTKYPLKIYYNDTGATKSYISCGSSSFKQHGRYGWNITKDNSCSSVYTLYEPWNPYLPLLAAVMTYLLAFAIIFTSKLIINVVRTYLAKHAVSQNDIDRLQESESTPEMVAVSKTAMRLQALDAFRGIAVLLMIFVNNGGGKYVFLNHAAWNGLTVADLVLPWFAWAMGFTIVNSVRVHLRVSVSRTRLIIKQLRRTVLLILFGLLINSQHNSSLSELRFPGVLQLLAVAYFICSVIETCLASPQRTFQFGRFVFLQDILERWTQWMVVLVIILVHTCITFFLHVPGCPRGYLGPGGYHHYGLNVNCTGGAAGYIDRLIFGQHMYQKTMNPVYGPTLPHDPEGLMNTISAVLIVFMGVQAGRIFVTYYQANSRIIRWFAWFVTTGLLAGILCNFSQEKGWVPVNKNMMSLSFVLCTSSFAFLLFSILYYLIDHKKFWSGVPFIYAGANPILLYVGHYLTMGLFPFAWETGTTPTHASVLAMNLWTTTLWAIIAYLFYKKDFLITI</sequence>
<dbReference type="OrthoDB" id="2149840at2759"/>
<feature type="transmembrane region" description="Helical" evidence="1">
    <location>
        <begin position="298"/>
        <end position="317"/>
    </location>
</feature>
<keyword evidence="1" id="KW-1133">Transmembrane helix</keyword>
<evidence type="ECO:0000313" key="3">
    <source>
        <dbReference type="Proteomes" id="UP000215335"/>
    </source>
</evidence>
<reference evidence="2 3" key="1">
    <citation type="journal article" date="2017" name="Curr. Biol.">
        <title>The Evolution of Venom by Co-option of Single-Copy Genes.</title>
        <authorList>
            <person name="Martinson E.O."/>
            <person name="Mrinalini"/>
            <person name="Kelkar Y.D."/>
            <person name="Chang C.H."/>
            <person name="Werren J.H."/>
        </authorList>
    </citation>
    <scope>NUCLEOTIDE SEQUENCE [LARGE SCALE GENOMIC DNA]</scope>
    <source>
        <strain evidence="2 3">Alberta</strain>
        <tissue evidence="2">Whole body</tissue>
    </source>
</reference>
<feature type="transmembrane region" description="Helical" evidence="1">
    <location>
        <begin position="452"/>
        <end position="471"/>
    </location>
</feature>